<keyword evidence="2" id="KW-0479">Metal-binding</keyword>
<feature type="compositionally biased region" description="Low complexity" evidence="5">
    <location>
        <begin position="730"/>
        <end position="745"/>
    </location>
</feature>
<feature type="compositionally biased region" description="Basic and acidic residues" evidence="5">
    <location>
        <begin position="1100"/>
        <end position="1110"/>
    </location>
</feature>
<dbReference type="PANTHER" id="PTHR14955">
    <property type="entry name" value="RETINOIC ACID INDUCED 1/TRANSCRIPTION FACTOR 20"/>
    <property type="match status" value="1"/>
</dbReference>
<evidence type="ECO:0000256" key="3">
    <source>
        <dbReference type="ARBA" id="ARBA00022771"/>
    </source>
</evidence>
<evidence type="ECO:0000313" key="8">
    <source>
        <dbReference type="Proteomes" id="UP001489004"/>
    </source>
</evidence>
<accession>A0AAW1PGP0</accession>
<reference evidence="7 8" key="1">
    <citation type="journal article" date="2024" name="Nat. Commun.">
        <title>Phylogenomics reveals the evolutionary origins of lichenization in chlorophyte algae.</title>
        <authorList>
            <person name="Puginier C."/>
            <person name="Libourel C."/>
            <person name="Otte J."/>
            <person name="Skaloud P."/>
            <person name="Haon M."/>
            <person name="Grisel S."/>
            <person name="Petersen M."/>
            <person name="Berrin J.G."/>
            <person name="Delaux P.M."/>
            <person name="Dal Grande F."/>
            <person name="Keller J."/>
        </authorList>
    </citation>
    <scope>NUCLEOTIDE SEQUENCE [LARGE SCALE GENOMIC DNA]</scope>
    <source>
        <strain evidence="7 8">SAG 2043</strain>
    </source>
</reference>
<feature type="compositionally biased region" description="Low complexity" evidence="5">
    <location>
        <begin position="44"/>
        <end position="57"/>
    </location>
</feature>
<dbReference type="InterPro" id="IPR052440">
    <property type="entry name" value="Trans_Reg/Chrom_Remod"/>
</dbReference>
<comment type="caution">
    <text evidence="7">The sequence shown here is derived from an EMBL/GenBank/DDBJ whole genome shotgun (WGS) entry which is preliminary data.</text>
</comment>
<proteinExistence type="predicted"/>
<dbReference type="GO" id="GO:0006357">
    <property type="term" value="P:regulation of transcription by RNA polymerase II"/>
    <property type="evidence" value="ECO:0007669"/>
    <property type="project" value="TreeGrafter"/>
</dbReference>
<feature type="domain" description="PHD-type" evidence="6">
    <location>
        <begin position="768"/>
        <end position="893"/>
    </location>
</feature>
<feature type="compositionally biased region" description="Polar residues" evidence="5">
    <location>
        <begin position="1"/>
        <end position="10"/>
    </location>
</feature>
<evidence type="ECO:0000256" key="2">
    <source>
        <dbReference type="ARBA" id="ARBA00022723"/>
    </source>
</evidence>
<sequence length="1382" mass="146629">MQPPFISTHSAVAAARHGPAQWAGRRSEPAVPNVKLNDGRRPLAAQATQAASQQTDAPSGNDARQPSNWQSSQADLSSPDDGGRQLADDDLGSPTHTAPTIGDTTHAEIRAATTRVVEALNRARAERIQRERSQDLSESDDEMIDVVNGDEAEEGADANGSADRDQEADAAGEEEIGEDTGLATNEIPEGEEDVGPVTEAAVREAIAGTDVVAIICNGNKGRLVVDDSTVVCLCRGCQTKARRQGKPWVEMTPTEFEKHSGMGASKKWRYTVKVDDGTPGGGQSIGAFLEKRGVPPEAKGLKPGRRKKRKYGFHTRGAPGSQLPSRSATPPLEAMLALGEDLDPTLTSTGEHWLQTSTEKGHQVNEVKAVMREGPEFQAVISPMLPAKKTSEAEEALAGLPGPTELEALALAAGREREEAMKLPPDAIMDPVALKRMSSQPLLLERGQRTRRKPQWLNNLSAIRQKRSIRTALSRGQQGTSMHPNGRRGSRPLDADSDSSEDALPRWGRMPAKRIRSETRLSDDEMGVPPKRMRSMHDLGSLGPQVPVSRALSSLLAGRGGGRGRRLGLAGAPRPASSDAALAAAGDEMRDVSLQPSISSWQPVGGAGSVLQVSIMYKGRMFSGTLTQQARSKRGLTSPYAPGVLSSRASPSPHNPPALELLAAASDALGAHLDDELDVLPRRPYGSRRTGEAQPASRPLSREASVDLSEDPTNGWAEAPSEEDTWEVQGARGAAPASTTAATVGNPERRAAAEREYQRLEASGAPEGTRCALCHRGVEPGVPNTASVASPGRKGQGLGGLVLLRVSAIQHAWVHDQCAWWSPEVYGREGKLYGVPEAVRRGRMIKCRVCGQKGATLGCHMRNCRPSFHLPCARENGCLLQMDPYQALNQAMRSGEMLREHLGREVQPGELAPQPHSKVASANIGDILHAHIRNIRGGAEAGAQHSAQHSGPPANVPSWRDPRNPQPAGGAPFVRPSLQRHPSAPLPASSHAAQYPYVQPAPPQPSLEPQPSWNSSDEEDADTARQASLGMPIVEQHAPSGYASDGDMNALVNAQMPASHPLPSRPYQPGYGPPADSRPRFYEQQPGAAARRLNGGAGDLRSDPRSDPRTAGRGPGGPSRVPSGPIRAGPAPLSRPSTAGQQSGELPSDDETRSDMGGGNVSPQLATALSALTPSPMTLDAEKLMEAINSGQLVKSALDPDMAVVDSLLQSLLGGTVGKSSHRPGRCAVCVVQRKGKCGTESAPRKCLRKQALIKCGIFVETNNPRARYVQGQPGAGLSEIAAAAAAAAARAATAKREPSALERDARLAREAEIRQQRLQLDRQLMQQQQAAQAQAGSQAGLWPGSAQPRVAEPMLEGVLLEALEVAGPMLEGVLLEALARL</sequence>
<feature type="compositionally biased region" description="Basic residues" evidence="5">
    <location>
        <begin position="302"/>
        <end position="313"/>
    </location>
</feature>
<dbReference type="GO" id="GO:0005634">
    <property type="term" value="C:nucleus"/>
    <property type="evidence" value="ECO:0007669"/>
    <property type="project" value="TreeGrafter"/>
</dbReference>
<organism evidence="7 8">
    <name type="scientific">[Myrmecia] bisecta</name>
    <dbReference type="NCBI Taxonomy" id="41462"/>
    <lineage>
        <taxon>Eukaryota</taxon>
        <taxon>Viridiplantae</taxon>
        <taxon>Chlorophyta</taxon>
        <taxon>core chlorophytes</taxon>
        <taxon>Trebouxiophyceae</taxon>
        <taxon>Trebouxiales</taxon>
        <taxon>Trebouxiaceae</taxon>
        <taxon>Myrmecia</taxon>
    </lineage>
</organism>
<evidence type="ECO:0000256" key="1">
    <source>
        <dbReference type="ARBA" id="ARBA00022553"/>
    </source>
</evidence>
<feature type="region of interest" description="Disordered" evidence="5">
    <location>
        <begin position="680"/>
        <end position="752"/>
    </location>
</feature>
<gene>
    <name evidence="7" type="ORF">WJX72_001750</name>
</gene>
<dbReference type="GO" id="GO:0008270">
    <property type="term" value="F:zinc ion binding"/>
    <property type="evidence" value="ECO:0007669"/>
    <property type="project" value="UniProtKB-KW"/>
</dbReference>
<evidence type="ECO:0000259" key="6">
    <source>
        <dbReference type="PROSITE" id="PS51805"/>
    </source>
</evidence>
<name>A0AAW1PGP0_9CHLO</name>
<dbReference type="Gene3D" id="3.30.40.10">
    <property type="entry name" value="Zinc/RING finger domain, C3HC4 (zinc finger)"/>
    <property type="match status" value="1"/>
</dbReference>
<feature type="compositionally biased region" description="Pro residues" evidence="5">
    <location>
        <begin position="999"/>
        <end position="1008"/>
    </location>
</feature>
<dbReference type="Proteomes" id="UP001489004">
    <property type="component" value="Unassembled WGS sequence"/>
</dbReference>
<evidence type="ECO:0000256" key="4">
    <source>
        <dbReference type="ARBA" id="ARBA00022833"/>
    </source>
</evidence>
<feature type="compositionally biased region" description="Polar residues" evidence="5">
    <location>
        <begin position="62"/>
        <end position="76"/>
    </location>
</feature>
<keyword evidence="8" id="KW-1185">Reference proteome</keyword>
<dbReference type="InterPro" id="IPR013083">
    <property type="entry name" value="Znf_RING/FYVE/PHD"/>
</dbReference>
<keyword evidence="3" id="KW-0863">Zinc-finger</keyword>
<dbReference type="EMBL" id="JALJOR010000011">
    <property type="protein sequence ID" value="KAK9808674.1"/>
    <property type="molecule type" value="Genomic_DNA"/>
</dbReference>
<dbReference type="PROSITE" id="PS51805">
    <property type="entry name" value="EPHD"/>
    <property type="match status" value="1"/>
</dbReference>
<feature type="region of interest" description="Disordered" evidence="5">
    <location>
        <begin position="1057"/>
        <end position="1163"/>
    </location>
</feature>
<evidence type="ECO:0000256" key="5">
    <source>
        <dbReference type="SAM" id="MobiDB-lite"/>
    </source>
</evidence>
<feature type="region of interest" description="Disordered" evidence="5">
    <location>
        <begin position="1"/>
        <end position="106"/>
    </location>
</feature>
<keyword evidence="4" id="KW-0862">Zinc</keyword>
<feature type="region of interest" description="Disordered" evidence="5">
    <location>
        <begin position="627"/>
        <end position="658"/>
    </location>
</feature>
<dbReference type="InterPro" id="IPR034732">
    <property type="entry name" value="EPHD"/>
</dbReference>
<feature type="region of interest" description="Disordered" evidence="5">
    <location>
        <begin position="152"/>
        <end position="195"/>
    </location>
</feature>
<feature type="region of interest" description="Disordered" evidence="5">
    <location>
        <begin position="294"/>
        <end position="328"/>
    </location>
</feature>
<feature type="region of interest" description="Disordered" evidence="5">
    <location>
        <begin position="440"/>
        <end position="530"/>
    </location>
</feature>
<dbReference type="Gene3D" id="3.10.390.10">
    <property type="entry name" value="SAND domain-like"/>
    <property type="match status" value="1"/>
</dbReference>
<dbReference type="Pfam" id="PF13771">
    <property type="entry name" value="zf-HC5HC2H"/>
    <property type="match status" value="1"/>
</dbReference>
<evidence type="ECO:0000313" key="7">
    <source>
        <dbReference type="EMBL" id="KAK9808674.1"/>
    </source>
</evidence>
<dbReference type="InterPro" id="IPR010919">
    <property type="entry name" value="SAND-like_dom_sf"/>
</dbReference>
<feature type="compositionally biased region" description="Acidic residues" evidence="5">
    <location>
        <begin position="168"/>
        <end position="178"/>
    </location>
</feature>
<dbReference type="PANTHER" id="PTHR14955:SF4">
    <property type="entry name" value="PHD-TYPE DOMAIN-CONTAINING PROTEIN"/>
    <property type="match status" value="1"/>
</dbReference>
<protein>
    <recommendedName>
        <fullName evidence="6">PHD-type domain-containing protein</fullName>
    </recommendedName>
</protein>
<feature type="compositionally biased region" description="Polar residues" evidence="5">
    <location>
        <begin position="1135"/>
        <end position="1145"/>
    </location>
</feature>
<feature type="compositionally biased region" description="Polar residues" evidence="5">
    <location>
        <begin position="474"/>
        <end position="483"/>
    </location>
</feature>
<feature type="region of interest" description="Disordered" evidence="5">
    <location>
        <begin position="939"/>
        <end position="1024"/>
    </location>
</feature>
<feature type="compositionally biased region" description="Low complexity" evidence="5">
    <location>
        <begin position="981"/>
        <end position="998"/>
    </location>
</feature>
<keyword evidence="1" id="KW-0597">Phosphoprotein</keyword>